<dbReference type="SUPFAM" id="SSF50978">
    <property type="entry name" value="WD40 repeat-like"/>
    <property type="match status" value="1"/>
</dbReference>
<dbReference type="SMART" id="SM00320">
    <property type="entry name" value="WD40"/>
    <property type="match status" value="6"/>
</dbReference>
<dbReference type="Pfam" id="PF00400">
    <property type="entry name" value="WD40"/>
    <property type="match status" value="1"/>
</dbReference>
<dbReference type="Pfam" id="PF13676">
    <property type="entry name" value="TIR_2"/>
    <property type="match status" value="1"/>
</dbReference>
<dbReference type="Gene3D" id="3.40.50.10140">
    <property type="entry name" value="Toll/interleukin-1 receptor homology (TIR) domain"/>
    <property type="match status" value="1"/>
</dbReference>
<reference evidence="4" key="1">
    <citation type="submission" date="2021-01" db="EMBL/GenBank/DDBJ databases">
        <title>Whole genome shotgun sequence of Actinoplanes nipponensis NBRC 14063.</title>
        <authorList>
            <person name="Komaki H."/>
            <person name="Tamura T."/>
        </authorList>
    </citation>
    <scope>NUCLEOTIDE SEQUENCE</scope>
    <source>
        <strain evidence="4">NBRC 14063</strain>
    </source>
</reference>
<dbReference type="SUPFAM" id="SSF52200">
    <property type="entry name" value="Toll/Interleukin receptor TIR domain"/>
    <property type="match status" value="1"/>
</dbReference>
<dbReference type="InterPro" id="IPR036322">
    <property type="entry name" value="WD40_repeat_dom_sf"/>
</dbReference>
<keyword evidence="5" id="KW-1185">Reference proteome</keyword>
<feature type="domain" description="TIR" evidence="3">
    <location>
        <begin position="503"/>
        <end position="653"/>
    </location>
</feature>
<evidence type="ECO:0000256" key="1">
    <source>
        <dbReference type="ARBA" id="ARBA00022574"/>
    </source>
</evidence>
<accession>A0A919MQW6</accession>
<dbReference type="Gene3D" id="2.130.10.10">
    <property type="entry name" value="YVTN repeat-like/Quinoprotein amine dehydrogenase"/>
    <property type="match status" value="2"/>
</dbReference>
<gene>
    <name evidence="4" type="ORF">Ani05nite_45070</name>
</gene>
<dbReference type="Proteomes" id="UP000647172">
    <property type="component" value="Unassembled WGS sequence"/>
</dbReference>
<dbReference type="RefSeq" id="WP_203771085.1">
    <property type="nucleotide sequence ID" value="NZ_BAAAYJ010000062.1"/>
</dbReference>
<sequence>MRPYTYDELVRMTRERWQRWGSLDGCRVIEDHRARVRSLCVGSLNGRPAAVSGDDAGVILMHDVRTGRRIGRAITTGTGPVLGLRWLPARAPGSGPATDVVVAADAGGVSLWDPVVGAGAGPRIEVASLTCVAVAELAGEKVIVTGSGDGMVRLWRPGEGTAVQEFYGGSDGADKIYSVEIDGIEIRRVGEAALSPGERIGHGPPVLDGIAASRARATSAVLAVDFSASPEPLIAIGNRNSDILVWSTDAAVPTVGHADVFGQVTALSVAYRDHQAAVVCGHLNGTFEVLSLPRFTTVVSSRRHASAATGPINSLAWVDLRDFEVPVGDFPVLVGASGDGLVHVWGPQGERLGQPWPGHTAAVNAFEMTALDGWPIGVSVSDDHTVRLWDFAEFAAERTSTSARERFRAKLEAMRLRELRPTDDVTAEIGVSATTFWNWVHGRSLPRNEEQVTRLERSLAAGNPWEVTGELVAFYRAARREQKTEKLAEPRRDPRRKQPDEAKDYDLFISYNHADRRLVEGFAEQLRREGVRLWYDRWEMSPGDVLRDRISDGIVRAKHFMVLISRSSLRSRWVRYELNSGMIEEIESGTAKVIPVLGQGVRHEDLPADLRAKYHLDLRTPAERARACQELVRLVQPEKRLRRERLDHLRTAAAGHDATEERRQQLRSPDEQIALAALQGLVRTPGTAALVAIAERSFDVWKMSVLKRCFTSLRTRHADGGILALTATLLIDSRFYYAKLDLLRDHLRNQHAGSTELIDLLSRQLLKVPAQPRSVPETMQLISSSPVDDVRHGGVLARVGALPSWAHGTPAPGPVEIAAATTYADGRLPGLAALAVSRAWQRL</sequence>
<dbReference type="EMBL" id="BOMQ01000053">
    <property type="protein sequence ID" value="GIE50973.1"/>
    <property type="molecule type" value="Genomic_DNA"/>
</dbReference>
<dbReference type="GO" id="GO:0007165">
    <property type="term" value="P:signal transduction"/>
    <property type="evidence" value="ECO:0007669"/>
    <property type="project" value="InterPro"/>
</dbReference>
<dbReference type="InterPro" id="IPR035897">
    <property type="entry name" value="Toll_tir_struct_dom_sf"/>
</dbReference>
<dbReference type="SMART" id="SM00255">
    <property type="entry name" value="TIR"/>
    <property type="match status" value="1"/>
</dbReference>
<dbReference type="AlphaFoldDB" id="A0A919MQW6"/>
<proteinExistence type="predicted"/>
<dbReference type="InterPro" id="IPR000157">
    <property type="entry name" value="TIR_dom"/>
</dbReference>
<dbReference type="InterPro" id="IPR015943">
    <property type="entry name" value="WD40/YVTN_repeat-like_dom_sf"/>
</dbReference>
<keyword evidence="1" id="KW-0853">WD repeat</keyword>
<dbReference type="InterPro" id="IPR001680">
    <property type="entry name" value="WD40_rpt"/>
</dbReference>
<evidence type="ECO:0000259" key="3">
    <source>
        <dbReference type="PROSITE" id="PS50104"/>
    </source>
</evidence>
<organism evidence="4 5">
    <name type="scientific">Actinoplanes nipponensis</name>
    <dbReference type="NCBI Taxonomy" id="135950"/>
    <lineage>
        <taxon>Bacteria</taxon>
        <taxon>Bacillati</taxon>
        <taxon>Actinomycetota</taxon>
        <taxon>Actinomycetes</taxon>
        <taxon>Micromonosporales</taxon>
        <taxon>Micromonosporaceae</taxon>
        <taxon>Actinoplanes</taxon>
    </lineage>
</organism>
<dbReference type="PANTHER" id="PTHR19848">
    <property type="entry name" value="WD40 REPEAT PROTEIN"/>
    <property type="match status" value="1"/>
</dbReference>
<comment type="caution">
    <text evidence="4">The sequence shown here is derived from an EMBL/GenBank/DDBJ whole genome shotgun (WGS) entry which is preliminary data.</text>
</comment>
<evidence type="ECO:0000313" key="5">
    <source>
        <dbReference type="Proteomes" id="UP000647172"/>
    </source>
</evidence>
<name>A0A919MQW6_9ACTN</name>
<evidence type="ECO:0000313" key="4">
    <source>
        <dbReference type="EMBL" id="GIE50973.1"/>
    </source>
</evidence>
<keyword evidence="2" id="KW-0677">Repeat</keyword>
<protein>
    <recommendedName>
        <fullName evidence="3">TIR domain-containing protein</fullName>
    </recommendedName>
</protein>
<dbReference type="PANTHER" id="PTHR19848:SF8">
    <property type="entry name" value="F-BOX AND WD REPEAT DOMAIN CONTAINING 7"/>
    <property type="match status" value="1"/>
</dbReference>
<dbReference type="PROSITE" id="PS50104">
    <property type="entry name" value="TIR"/>
    <property type="match status" value="1"/>
</dbReference>
<evidence type="ECO:0000256" key="2">
    <source>
        <dbReference type="ARBA" id="ARBA00022737"/>
    </source>
</evidence>